<dbReference type="RefSeq" id="WP_161442032.1">
    <property type="nucleotide sequence ID" value="NZ_WXWW01000009.1"/>
</dbReference>
<feature type="transmembrane region" description="Helical" evidence="1">
    <location>
        <begin position="86"/>
        <end position="108"/>
    </location>
</feature>
<organism evidence="2 3">
    <name type="scientific">Photobacterium halotolerans</name>
    <dbReference type="NCBI Taxonomy" id="265726"/>
    <lineage>
        <taxon>Bacteria</taxon>
        <taxon>Pseudomonadati</taxon>
        <taxon>Pseudomonadota</taxon>
        <taxon>Gammaproteobacteria</taxon>
        <taxon>Vibrionales</taxon>
        <taxon>Vibrionaceae</taxon>
        <taxon>Photobacterium</taxon>
    </lineage>
</organism>
<dbReference type="InterPro" id="IPR009707">
    <property type="entry name" value="GlpM/YdgC"/>
</dbReference>
<dbReference type="Pfam" id="PF06942">
    <property type="entry name" value="GlpM"/>
    <property type="match status" value="1"/>
</dbReference>
<evidence type="ECO:0000313" key="3">
    <source>
        <dbReference type="Proteomes" id="UP000465712"/>
    </source>
</evidence>
<proteinExistence type="predicted"/>
<evidence type="ECO:0000256" key="1">
    <source>
        <dbReference type="SAM" id="Phobius"/>
    </source>
</evidence>
<feature type="transmembrane region" description="Helical" evidence="1">
    <location>
        <begin position="59"/>
        <end position="80"/>
    </location>
</feature>
<dbReference type="Proteomes" id="UP000465712">
    <property type="component" value="Unassembled WGS sequence"/>
</dbReference>
<sequence length="116" mass="12813">MVSLFLKCLLGALAVLLIAILSKSKSFFIAGLVPLFPTFALIAHYIIGTERTMPDLRVTALFSLYSLVPYAAYLVAVYYFSYRYSLFWTLGLATLVWAGFAAALLLGWSRLYAGIA</sequence>
<keyword evidence="1" id="KW-0472">Membrane</keyword>
<dbReference type="EMBL" id="WXWW01000009">
    <property type="protein sequence ID" value="NAW63665.1"/>
    <property type="molecule type" value="Genomic_DNA"/>
</dbReference>
<evidence type="ECO:0000313" key="2">
    <source>
        <dbReference type="EMBL" id="NAW63665.1"/>
    </source>
</evidence>
<gene>
    <name evidence="2" type="ORF">CAG72_00385</name>
</gene>
<name>A0A7X5AS79_9GAMM</name>
<protein>
    <recommendedName>
        <fullName evidence="4">GlpM family protein</fullName>
    </recommendedName>
</protein>
<accession>A0A7X5AS79</accession>
<keyword evidence="1" id="KW-1133">Transmembrane helix</keyword>
<feature type="transmembrane region" description="Helical" evidence="1">
    <location>
        <begin position="27"/>
        <end position="47"/>
    </location>
</feature>
<evidence type="ECO:0008006" key="4">
    <source>
        <dbReference type="Google" id="ProtNLM"/>
    </source>
</evidence>
<keyword evidence="1" id="KW-0812">Transmembrane</keyword>
<dbReference type="AlphaFoldDB" id="A0A7X5AS79"/>
<reference evidence="2 3" key="1">
    <citation type="submission" date="2017-05" db="EMBL/GenBank/DDBJ databases">
        <title>High clonality and local adaptation shapes Vibrionaceae linages within an endangered oasis.</title>
        <authorList>
            <person name="Vazquez-Rosas-Landa M."/>
        </authorList>
    </citation>
    <scope>NUCLEOTIDE SEQUENCE [LARGE SCALE GENOMIC DNA]</scope>
    <source>
        <strain evidence="2 3">P46_P4S1P180</strain>
    </source>
</reference>
<comment type="caution">
    <text evidence="2">The sequence shown here is derived from an EMBL/GenBank/DDBJ whole genome shotgun (WGS) entry which is preliminary data.</text>
</comment>